<organism evidence="7 8">
    <name type="scientific">Colletotrichum musicola</name>
    <dbReference type="NCBI Taxonomy" id="2175873"/>
    <lineage>
        <taxon>Eukaryota</taxon>
        <taxon>Fungi</taxon>
        <taxon>Dikarya</taxon>
        <taxon>Ascomycota</taxon>
        <taxon>Pezizomycotina</taxon>
        <taxon>Sordariomycetes</taxon>
        <taxon>Hypocreomycetidae</taxon>
        <taxon>Glomerellales</taxon>
        <taxon>Glomerellaceae</taxon>
        <taxon>Colletotrichum</taxon>
        <taxon>Colletotrichum orchidearum species complex</taxon>
    </lineage>
</organism>
<reference evidence="7" key="1">
    <citation type="journal article" date="2020" name="Phytopathology">
        <title>Genome Sequence Resources of Colletotrichum truncatum, C. plurivorum, C. musicola, and C. sojae: Four Species Pathogenic to Soybean (Glycine max).</title>
        <authorList>
            <person name="Rogerio F."/>
            <person name="Boufleur T.R."/>
            <person name="Ciampi-Guillardi M."/>
            <person name="Sukno S.A."/>
            <person name="Thon M.R."/>
            <person name="Massola Junior N.S."/>
            <person name="Baroncelli R."/>
        </authorList>
    </citation>
    <scope>NUCLEOTIDE SEQUENCE</scope>
    <source>
        <strain evidence="7">LFN0074</strain>
    </source>
</reference>
<dbReference type="InterPro" id="IPR036852">
    <property type="entry name" value="Peptidase_S8/S53_dom_sf"/>
</dbReference>
<evidence type="ECO:0000256" key="1">
    <source>
        <dbReference type="ARBA" id="ARBA00011073"/>
    </source>
</evidence>
<sequence>MVDDLNFVLGAEAGESNYERPRVAVLDTGIRPDQADNFGISDSRYQDFTVPPGVARSMRDDDGHGTSIVDLIYSICDPADVFVARVWDKGKTVAAAKTIESIIKALKWAKEHNVDIICMAFGFDNANPGLREALKEALLSANVLLFAAASNDMNRSGVVYPARWDDLVFCMFSTNGGAKNSRGINPTGLGHDNFAILGEDVRVLSDGPDDTYEISSGTSYSTAIACGLAARLLDFSRQKHVDGTRYRGLSHDLKEKVNMERVLRSISEKDEEYHCIAPWKLLSERFRGQAGDLTDEDLEQARQDVFRRIAGCLGRF</sequence>
<dbReference type="Gene3D" id="3.40.50.200">
    <property type="entry name" value="Peptidase S8/S53 domain"/>
    <property type="match status" value="1"/>
</dbReference>
<dbReference type="PRINTS" id="PR00723">
    <property type="entry name" value="SUBTILISIN"/>
</dbReference>
<accession>A0A8H6N1H2</accession>
<dbReference type="Proteomes" id="UP000639643">
    <property type="component" value="Unassembled WGS sequence"/>
</dbReference>
<dbReference type="InterPro" id="IPR000209">
    <property type="entry name" value="Peptidase_S8/S53_dom"/>
</dbReference>
<evidence type="ECO:0000313" key="7">
    <source>
        <dbReference type="EMBL" id="KAF6816889.1"/>
    </source>
</evidence>
<keyword evidence="4" id="KW-0720">Serine protease</keyword>
<dbReference type="PROSITE" id="PS00136">
    <property type="entry name" value="SUBTILASE_ASP"/>
    <property type="match status" value="1"/>
</dbReference>
<gene>
    <name evidence="7" type="ORF">CMUS01_12192</name>
</gene>
<dbReference type="Pfam" id="PF00082">
    <property type="entry name" value="Peptidase_S8"/>
    <property type="match status" value="1"/>
</dbReference>
<keyword evidence="2 7" id="KW-0645">Protease</keyword>
<dbReference type="InterPro" id="IPR050131">
    <property type="entry name" value="Peptidase_S8_subtilisin-like"/>
</dbReference>
<evidence type="ECO:0000256" key="4">
    <source>
        <dbReference type="ARBA" id="ARBA00022825"/>
    </source>
</evidence>
<feature type="domain" description="Peptidase S8/S53" evidence="6">
    <location>
        <begin position="22"/>
        <end position="234"/>
    </location>
</feature>
<dbReference type="PROSITE" id="PS51892">
    <property type="entry name" value="SUBTILASE"/>
    <property type="match status" value="1"/>
</dbReference>
<protein>
    <submittedName>
        <fullName evidence="7">Extracellular alkaline serine protease</fullName>
    </submittedName>
</protein>
<dbReference type="InterPro" id="IPR023827">
    <property type="entry name" value="Peptidase_S8_Asp-AS"/>
</dbReference>
<dbReference type="GO" id="GO:0004252">
    <property type="term" value="F:serine-type endopeptidase activity"/>
    <property type="evidence" value="ECO:0007669"/>
    <property type="project" value="InterPro"/>
</dbReference>
<dbReference type="AlphaFoldDB" id="A0A8H6N1H2"/>
<evidence type="ECO:0000256" key="3">
    <source>
        <dbReference type="ARBA" id="ARBA00022801"/>
    </source>
</evidence>
<keyword evidence="8" id="KW-1185">Reference proteome</keyword>
<comment type="caution">
    <text evidence="7">The sequence shown here is derived from an EMBL/GenBank/DDBJ whole genome shotgun (WGS) entry which is preliminary data.</text>
</comment>
<proteinExistence type="inferred from homology"/>
<dbReference type="OrthoDB" id="4846506at2759"/>
<comment type="caution">
    <text evidence="5">Lacks conserved residue(s) required for the propagation of feature annotation.</text>
</comment>
<dbReference type="PANTHER" id="PTHR43806:SF11">
    <property type="entry name" value="CEREVISIN-RELATED"/>
    <property type="match status" value="1"/>
</dbReference>
<evidence type="ECO:0000313" key="8">
    <source>
        <dbReference type="Proteomes" id="UP000639643"/>
    </source>
</evidence>
<dbReference type="CDD" id="cd00306">
    <property type="entry name" value="Peptidases_S8_S53"/>
    <property type="match status" value="1"/>
</dbReference>
<evidence type="ECO:0000259" key="6">
    <source>
        <dbReference type="Pfam" id="PF00082"/>
    </source>
</evidence>
<dbReference type="EMBL" id="WIGM01000666">
    <property type="protein sequence ID" value="KAF6816889.1"/>
    <property type="molecule type" value="Genomic_DNA"/>
</dbReference>
<comment type="similarity">
    <text evidence="1 5">Belongs to the peptidase S8 family.</text>
</comment>
<dbReference type="PANTHER" id="PTHR43806">
    <property type="entry name" value="PEPTIDASE S8"/>
    <property type="match status" value="1"/>
</dbReference>
<dbReference type="InterPro" id="IPR015500">
    <property type="entry name" value="Peptidase_S8_subtilisin-rel"/>
</dbReference>
<dbReference type="SUPFAM" id="SSF52743">
    <property type="entry name" value="Subtilisin-like"/>
    <property type="match status" value="1"/>
</dbReference>
<name>A0A8H6N1H2_9PEZI</name>
<evidence type="ECO:0000256" key="5">
    <source>
        <dbReference type="PROSITE-ProRule" id="PRU01240"/>
    </source>
</evidence>
<dbReference type="GO" id="GO:0006508">
    <property type="term" value="P:proteolysis"/>
    <property type="evidence" value="ECO:0007669"/>
    <property type="project" value="UniProtKB-KW"/>
</dbReference>
<evidence type="ECO:0000256" key="2">
    <source>
        <dbReference type="ARBA" id="ARBA00022670"/>
    </source>
</evidence>
<keyword evidence="3" id="KW-0378">Hydrolase</keyword>